<evidence type="ECO:0000313" key="2">
    <source>
        <dbReference type="Proteomes" id="UP000298061"/>
    </source>
</evidence>
<dbReference type="Gene3D" id="1.25.40.10">
    <property type="entry name" value="Tetratricopeptide repeat domain"/>
    <property type="match status" value="1"/>
</dbReference>
<dbReference type="SUPFAM" id="SSF48452">
    <property type="entry name" value="TPR-like"/>
    <property type="match status" value="1"/>
</dbReference>
<dbReference type="PANTHER" id="PTHR46512:SF9">
    <property type="entry name" value="PEPTIDYLPROLYL ISOMERASE"/>
    <property type="match status" value="1"/>
</dbReference>
<name>A0A4Y9ZPH9_9AGAM</name>
<reference evidence="1 2" key="1">
    <citation type="submission" date="2019-02" db="EMBL/GenBank/DDBJ databases">
        <title>Genome sequencing of the rare red list fungi Hericium alpestre (H. flagellum).</title>
        <authorList>
            <person name="Buettner E."/>
            <person name="Kellner H."/>
        </authorList>
    </citation>
    <scope>NUCLEOTIDE SEQUENCE [LARGE SCALE GENOMIC DNA]</scope>
    <source>
        <strain evidence="1 2">DSM 108284</strain>
    </source>
</reference>
<keyword evidence="2" id="KW-1185">Reference proteome</keyword>
<dbReference type="AlphaFoldDB" id="A0A4Y9ZPH9"/>
<sequence length="72" mass="8178">MELNDADRTKALYRRGLAYGLLKEDDAAENALIEALTHAKDDKAIAGELEKVRNRKKEKRAKEKAAFKKMFA</sequence>
<dbReference type="OrthoDB" id="3058437at2759"/>
<accession>A0A4Y9ZPH9</accession>
<dbReference type="PANTHER" id="PTHR46512">
    <property type="entry name" value="PEPTIDYLPROLYL ISOMERASE"/>
    <property type="match status" value="1"/>
</dbReference>
<evidence type="ECO:0000313" key="1">
    <source>
        <dbReference type="EMBL" id="TFY76160.1"/>
    </source>
</evidence>
<dbReference type="InterPro" id="IPR011990">
    <property type="entry name" value="TPR-like_helical_dom_sf"/>
</dbReference>
<gene>
    <name evidence="1" type="ORF">EWM64_g7855</name>
</gene>
<dbReference type="EMBL" id="SFCI01001300">
    <property type="protein sequence ID" value="TFY76160.1"/>
    <property type="molecule type" value="Genomic_DNA"/>
</dbReference>
<dbReference type="Proteomes" id="UP000298061">
    <property type="component" value="Unassembled WGS sequence"/>
</dbReference>
<dbReference type="InterPro" id="IPR050754">
    <property type="entry name" value="FKBP4/5/8-like"/>
</dbReference>
<protein>
    <submittedName>
        <fullName evidence="1">Uncharacterized protein</fullName>
    </submittedName>
</protein>
<proteinExistence type="predicted"/>
<dbReference type="STRING" id="135208.A0A4Y9ZPH9"/>
<organism evidence="1 2">
    <name type="scientific">Hericium alpestre</name>
    <dbReference type="NCBI Taxonomy" id="135208"/>
    <lineage>
        <taxon>Eukaryota</taxon>
        <taxon>Fungi</taxon>
        <taxon>Dikarya</taxon>
        <taxon>Basidiomycota</taxon>
        <taxon>Agaricomycotina</taxon>
        <taxon>Agaricomycetes</taxon>
        <taxon>Russulales</taxon>
        <taxon>Hericiaceae</taxon>
        <taxon>Hericium</taxon>
    </lineage>
</organism>
<comment type="caution">
    <text evidence="1">The sequence shown here is derived from an EMBL/GenBank/DDBJ whole genome shotgun (WGS) entry which is preliminary data.</text>
</comment>